<dbReference type="PANTHER" id="PTHR24118:SF99">
    <property type="entry name" value="POTE ANKYRIN DOMAIN FAMILY MEMBER 3C-RELATED"/>
    <property type="match status" value="1"/>
</dbReference>
<dbReference type="Pfam" id="PF12796">
    <property type="entry name" value="Ank_2"/>
    <property type="match status" value="1"/>
</dbReference>
<proteinExistence type="predicted"/>
<dbReference type="InterPro" id="IPR002110">
    <property type="entry name" value="Ankyrin_rpt"/>
</dbReference>
<organism evidence="3 4">
    <name type="scientific">Apiospora marii</name>
    <dbReference type="NCBI Taxonomy" id="335849"/>
    <lineage>
        <taxon>Eukaryota</taxon>
        <taxon>Fungi</taxon>
        <taxon>Dikarya</taxon>
        <taxon>Ascomycota</taxon>
        <taxon>Pezizomycotina</taxon>
        <taxon>Sordariomycetes</taxon>
        <taxon>Xylariomycetidae</taxon>
        <taxon>Amphisphaeriales</taxon>
        <taxon>Apiosporaceae</taxon>
        <taxon>Apiospora</taxon>
    </lineage>
</organism>
<feature type="repeat" description="ANK" evidence="1">
    <location>
        <begin position="260"/>
        <end position="292"/>
    </location>
</feature>
<reference evidence="3 4" key="1">
    <citation type="submission" date="2023-01" db="EMBL/GenBank/DDBJ databases">
        <title>Analysis of 21 Apiospora genomes using comparative genomics revels a genus with tremendous synthesis potential of carbohydrate active enzymes and secondary metabolites.</title>
        <authorList>
            <person name="Sorensen T."/>
        </authorList>
    </citation>
    <scope>NUCLEOTIDE SEQUENCE [LARGE SCALE GENOMIC DNA]</scope>
    <source>
        <strain evidence="3 4">CBS 20057</strain>
    </source>
</reference>
<dbReference type="PRINTS" id="PR01415">
    <property type="entry name" value="ANKYRIN"/>
</dbReference>
<gene>
    <name evidence="3" type="ORF">PG991_011834</name>
</gene>
<dbReference type="Proteomes" id="UP001396898">
    <property type="component" value="Unassembled WGS sequence"/>
</dbReference>
<accession>A0ABR1RFC7</accession>
<comment type="caution">
    <text evidence="3">The sequence shown here is derived from an EMBL/GenBank/DDBJ whole genome shotgun (WGS) entry which is preliminary data.</text>
</comment>
<feature type="coiled-coil region" evidence="2">
    <location>
        <begin position="80"/>
        <end position="133"/>
    </location>
</feature>
<keyword evidence="2" id="KW-0175">Coiled coil</keyword>
<protein>
    <recommendedName>
        <fullName evidence="5">Fungal N-terminal domain-containing protein</fullName>
    </recommendedName>
</protein>
<evidence type="ECO:0000256" key="1">
    <source>
        <dbReference type="PROSITE-ProRule" id="PRU00023"/>
    </source>
</evidence>
<feature type="repeat" description="ANK" evidence="1">
    <location>
        <begin position="449"/>
        <end position="481"/>
    </location>
</feature>
<dbReference type="EMBL" id="JAQQWI010000016">
    <property type="protein sequence ID" value="KAK8009283.1"/>
    <property type="molecule type" value="Genomic_DNA"/>
</dbReference>
<dbReference type="PROSITE" id="PS50088">
    <property type="entry name" value="ANK_REPEAT"/>
    <property type="match status" value="2"/>
</dbReference>
<dbReference type="InterPro" id="IPR036770">
    <property type="entry name" value="Ankyrin_rpt-contain_sf"/>
</dbReference>
<evidence type="ECO:0000256" key="2">
    <source>
        <dbReference type="SAM" id="Coils"/>
    </source>
</evidence>
<sequence>MAEILGIVSGAAGLTSLTLQLASGTSRLRKAYKLTKTVSVELERVARDLNFICEVAKRLHCTDDQTDQADVVVAHCKASIQALVEAIDALSQRASELDSRRGLKTSAQRLKWISSCQDDLESLRKLVVDAKANLILRVPTGIAAAKVASKKAVPAVAIQRDLFIDVSGPSSLDDADLGFDSLELGALQPEKAIKGGEFCRSLDPADIDHFYSNFILKMLQFNPDFGNTSPLQHDMFHSPERALVTLSCQENDLDTAPNFLGQTPLHLAVIQGNAELTRALLDAGHPIDDLDWLCRTPLEYTATLGNIKCAGLLISAGARLECHPSSPSRPTFLGGALSRSQRDYILEALHHVQTSFTESEQQDLCSSLAKHILSWISRCSISSLLGKVFSHNDIRYFVAMVDDVNFELASQDMHEFEKRKQLLHFPWPQEFVEVFLEHGYTSVNCKAHDGTTPLMAAAQNGIPSLVQYYITMNALVNDQDHDGIPILAHAVIRWLYYAEKNERNSSWSRSKEVDYLKTAKLLLQAGASVSTPDHCLCPCSKDGCTVMHEFPCQFPTSEYLVSDNDGPFIATGWLSLLNELGAEEASINSLITFIRRSRFEELGLDHTCCQSQGHRAKLPLSTIQSSHIHAKLDAEMEAIEGLGIEELRTKWLHQISKSYDSYLSKSGLPCWNEVLERYKWCPRLPNFKYGFQGFAVDYRQDEFVYTESMTSPPEVPIRKLVYYIVKLEERHAMGSTQDEDEDLEDWYERRLSWVVDFMEVFEIPTHLLQTAIQEAWRRRGNTGCVNIAFSHFVDAATGLLSKRSA</sequence>
<dbReference type="Gene3D" id="1.25.40.20">
    <property type="entry name" value="Ankyrin repeat-containing domain"/>
    <property type="match status" value="2"/>
</dbReference>
<keyword evidence="1" id="KW-0040">ANK repeat</keyword>
<evidence type="ECO:0008006" key="5">
    <source>
        <dbReference type="Google" id="ProtNLM"/>
    </source>
</evidence>
<keyword evidence="4" id="KW-1185">Reference proteome</keyword>
<evidence type="ECO:0000313" key="4">
    <source>
        <dbReference type="Proteomes" id="UP001396898"/>
    </source>
</evidence>
<dbReference type="PROSITE" id="PS50297">
    <property type="entry name" value="ANK_REP_REGION"/>
    <property type="match status" value="2"/>
</dbReference>
<name>A0ABR1RFC7_9PEZI</name>
<dbReference type="SMART" id="SM00248">
    <property type="entry name" value="ANK"/>
    <property type="match status" value="4"/>
</dbReference>
<dbReference type="PANTHER" id="PTHR24118">
    <property type="entry name" value="POTE ANKYRIN DOMAIN"/>
    <property type="match status" value="1"/>
</dbReference>
<evidence type="ECO:0000313" key="3">
    <source>
        <dbReference type="EMBL" id="KAK8009283.1"/>
    </source>
</evidence>
<dbReference type="SUPFAM" id="SSF48403">
    <property type="entry name" value="Ankyrin repeat"/>
    <property type="match status" value="1"/>
</dbReference>